<feature type="compositionally biased region" description="Polar residues" evidence="1">
    <location>
        <begin position="383"/>
        <end position="396"/>
    </location>
</feature>
<feature type="compositionally biased region" description="Low complexity" evidence="1">
    <location>
        <begin position="805"/>
        <end position="823"/>
    </location>
</feature>
<dbReference type="Gene3D" id="1.25.40.20">
    <property type="entry name" value="Ankyrin repeat-containing domain"/>
    <property type="match status" value="1"/>
</dbReference>
<gene>
    <name evidence="2" type="ORF">MAR_013038</name>
</gene>
<feature type="compositionally biased region" description="Low complexity" evidence="1">
    <location>
        <begin position="717"/>
        <end position="731"/>
    </location>
</feature>
<feature type="region of interest" description="Disordered" evidence="1">
    <location>
        <begin position="275"/>
        <end position="295"/>
    </location>
</feature>
<accession>A0ABY7G258</accession>
<reference evidence="2" key="1">
    <citation type="submission" date="2022-11" db="EMBL/GenBank/DDBJ databases">
        <title>Centuries of genome instability and evolution in soft-shell clam transmissible cancer (bioRxiv).</title>
        <authorList>
            <person name="Hart S.F.M."/>
            <person name="Yonemitsu M.A."/>
            <person name="Giersch R.M."/>
            <person name="Beal B.F."/>
            <person name="Arriagada G."/>
            <person name="Davis B.W."/>
            <person name="Ostrander E.A."/>
            <person name="Goff S.P."/>
            <person name="Metzger M.J."/>
        </authorList>
    </citation>
    <scope>NUCLEOTIDE SEQUENCE</scope>
    <source>
        <strain evidence="2">MELC-2E11</strain>
        <tissue evidence="2">Siphon/mantle</tissue>
    </source>
</reference>
<evidence type="ECO:0000313" key="3">
    <source>
        <dbReference type="Proteomes" id="UP001164746"/>
    </source>
</evidence>
<dbReference type="EMBL" id="CP111026">
    <property type="protein sequence ID" value="WAR27334.1"/>
    <property type="molecule type" value="Genomic_DNA"/>
</dbReference>
<evidence type="ECO:0000256" key="1">
    <source>
        <dbReference type="SAM" id="MobiDB-lite"/>
    </source>
</evidence>
<feature type="region of interest" description="Disordered" evidence="1">
    <location>
        <begin position="383"/>
        <end position="514"/>
    </location>
</feature>
<feature type="non-terminal residue" evidence="2">
    <location>
        <position position="1372"/>
    </location>
</feature>
<dbReference type="InterPro" id="IPR036770">
    <property type="entry name" value="Ankyrin_rpt-contain_sf"/>
</dbReference>
<organism evidence="2 3">
    <name type="scientific">Mya arenaria</name>
    <name type="common">Soft-shell clam</name>
    <dbReference type="NCBI Taxonomy" id="6604"/>
    <lineage>
        <taxon>Eukaryota</taxon>
        <taxon>Metazoa</taxon>
        <taxon>Spiralia</taxon>
        <taxon>Lophotrochozoa</taxon>
        <taxon>Mollusca</taxon>
        <taxon>Bivalvia</taxon>
        <taxon>Autobranchia</taxon>
        <taxon>Heteroconchia</taxon>
        <taxon>Euheterodonta</taxon>
        <taxon>Imparidentia</taxon>
        <taxon>Neoheterodontei</taxon>
        <taxon>Myida</taxon>
        <taxon>Myoidea</taxon>
        <taxon>Myidae</taxon>
        <taxon>Mya</taxon>
    </lineage>
</organism>
<feature type="compositionally biased region" description="Basic residues" evidence="1">
    <location>
        <begin position="751"/>
        <end position="760"/>
    </location>
</feature>
<feature type="region of interest" description="Disordered" evidence="1">
    <location>
        <begin position="715"/>
        <end position="823"/>
    </location>
</feature>
<protein>
    <submittedName>
        <fullName evidence="2">Uncharacterized protein</fullName>
    </submittedName>
</protein>
<keyword evidence="3" id="KW-1185">Reference proteome</keyword>
<sequence>GLLTLPNGDVRSATIAKRDHTAIFRRPPKFGGHPDGAIPKAFLSGVTSDIMRMRLTQEADAHCMSVKNFLEKHKYNILIALPDMKCLLLLVFPPKELAPDLAQWSTRLLCSVLRATNCLTVREQDDVIILTKLCKKYFRRKSQCTVGTITKTGTLAKREWFKLCAAVQRLVENIDDKVLMKQVRQFICRVEMETRTTETRRETQCRLEDLIKEMIKDEHPDKKLTKDNLTDEAKQIVKRQLSNVTYSFKKRSHSTSRPRSAVPRLSTVLESDEPRHYGQTTRGIKGRGRPLSAKGRISTEKTNDRSLYDSISKESMKQKLSKTAIHIDTKADTHKPKVLAKRREVKVMRLPTKRITAEDIYTNSVQRRPMSAFIGRKNSLVKNHVTQNGRPSSSKSCIGRTPSRRASIKRGGFEHLKNKSRPVTNRSGFTKTLQSNTHCEKKQINTRTAPSLSRKRPVSALPRLQSGTESRKIGSERTRQPFTDKSKDKDRALARSSSNMFVPSPVCNTEHRTDDLRKRVDKKTLLSSEHADKDKPKTLIAKDLPAGKTDFSDTVVERFGSLLWTKSAPKMDTKTLDKFHSLEDVKDTEDEVNTPDSLEWQMSETPKASISKEFKENIKQIANEVLVHQQVHEAVRNPLLLNKKFVDTLFTFLHENQVTKKFLRSQTTDPQKSWKLPNGTRAQFSFYLAFIFRHIERRESEQVLYLVQKMMNRMQCSHKSSSRPKSSQSTKSLDKNKPTPLQTPDDMGQLKSKHPVRSRSKSPPLTQGSRKIARLREKLLHSRGQGRKNSIAKEMNGNKAKPERPNSGSRSLSPRPSSSENENVWLRSTSIADGRCWKCEQKDTAMSICVNWGNRQLCELLLTYGVPYKEEHLVAAVKANDLETLKHIVEYLQDNLYFDPESKDVKEALYTARKHSMQRIVTFLEKKGVRDNRLHDCQEFLALLLDSLHEQLNFKANPNKETEPSSSKQPIRFENNINNQAIGQSHSEQNSIDKSRNAVTCVSSLTFDNMKETKKPQVQSLSKMEEKPSTSQCKNLLFPFTVNQISEDSNHSTVSEQSSDSDQCSVMKNLKLRSSPVVSQSGECLSSKVMNDCETRDYGVSSSDDACIGREHGLFDDSKDGESEHQFKRVSSLQDMRVPVVAKCAVISKASSEFNLVNKASPYCDNEQGATPMDATDSEPSCSYVDSIDMSVRNCDSSGNTVELPVVLNNAMQNTPVPLLEDIYSKETKTLNTNVLASEYNQERVNTDSEKFAKQDNTDERSELLIDEEDIIQSVSDITTKADGYEHPKVKDVNIRADKKSKSPKGACGGSGPINDEKEECFALNNVKRMKFEGTEKNLQMQEICKLHKKALLCEALKVDKPADRTLAANTD</sequence>
<feature type="compositionally biased region" description="Polar residues" evidence="1">
    <location>
        <begin position="421"/>
        <end position="437"/>
    </location>
</feature>
<evidence type="ECO:0000313" key="2">
    <source>
        <dbReference type="EMBL" id="WAR27334.1"/>
    </source>
</evidence>
<feature type="compositionally biased region" description="Basic and acidic residues" evidence="1">
    <location>
        <begin position="469"/>
        <end position="493"/>
    </location>
</feature>
<dbReference type="Proteomes" id="UP001164746">
    <property type="component" value="Chromosome 15"/>
</dbReference>
<proteinExistence type="predicted"/>
<name>A0ABY7G258_MYAAR</name>
<feature type="non-terminal residue" evidence="2">
    <location>
        <position position="1"/>
    </location>
</feature>